<evidence type="ECO:0000256" key="4">
    <source>
        <dbReference type="ARBA" id="ARBA00024207"/>
    </source>
</evidence>
<gene>
    <name evidence="5" type="ORF">GM661_05225</name>
</gene>
<keyword evidence="2" id="KW-0540">Nuclease</keyword>
<dbReference type="SUPFAM" id="SSF81593">
    <property type="entry name" value="Nucleotidyltransferase substrate binding subunit/domain"/>
    <property type="match status" value="1"/>
</dbReference>
<dbReference type="InterPro" id="IPR037038">
    <property type="entry name" value="HepT-like_sf"/>
</dbReference>
<evidence type="ECO:0000256" key="1">
    <source>
        <dbReference type="ARBA" id="ARBA00022649"/>
    </source>
</evidence>
<dbReference type="GO" id="GO:0110001">
    <property type="term" value="C:toxin-antitoxin complex"/>
    <property type="evidence" value="ECO:0007669"/>
    <property type="project" value="InterPro"/>
</dbReference>
<dbReference type="InterPro" id="IPR008201">
    <property type="entry name" value="HepT-like"/>
</dbReference>
<comment type="similarity">
    <text evidence="4">Belongs to the HepT RNase toxin family.</text>
</comment>
<accession>A0A8A7KGZ7</accession>
<dbReference type="Gene3D" id="1.20.120.580">
    <property type="entry name" value="bsu32300-like"/>
    <property type="match status" value="1"/>
</dbReference>
<keyword evidence="1" id="KW-1277">Toxin-antitoxin system</keyword>
<dbReference type="PANTHER" id="PTHR33397">
    <property type="entry name" value="UPF0331 PROTEIN YUTE"/>
    <property type="match status" value="1"/>
</dbReference>
<dbReference type="Proteomes" id="UP000665020">
    <property type="component" value="Chromosome"/>
</dbReference>
<keyword evidence="3" id="KW-0378">Hydrolase</keyword>
<reference evidence="5" key="1">
    <citation type="submission" date="2019-12" db="EMBL/GenBank/DDBJ databases">
        <authorList>
            <person name="zhang j."/>
            <person name="sun C.M."/>
        </authorList>
    </citation>
    <scope>NUCLEOTIDE SEQUENCE</scope>
    <source>
        <strain evidence="5">NS-1</strain>
    </source>
</reference>
<evidence type="ECO:0000313" key="6">
    <source>
        <dbReference type="Proteomes" id="UP000665020"/>
    </source>
</evidence>
<proteinExistence type="inferred from homology"/>
<dbReference type="GO" id="GO:0016787">
    <property type="term" value="F:hydrolase activity"/>
    <property type="evidence" value="ECO:0007669"/>
    <property type="project" value="UniProtKB-KW"/>
</dbReference>
<dbReference type="AlphaFoldDB" id="A0A8A7KGZ7"/>
<dbReference type="InterPro" id="IPR052379">
    <property type="entry name" value="Type_VII_TA_RNase"/>
</dbReference>
<evidence type="ECO:0000313" key="5">
    <source>
        <dbReference type="EMBL" id="QTL97424.1"/>
    </source>
</evidence>
<keyword evidence="6" id="KW-1185">Reference proteome</keyword>
<protein>
    <submittedName>
        <fullName evidence="5">DUF86 domain-containing protein</fullName>
    </submittedName>
</protein>
<dbReference type="GO" id="GO:0004540">
    <property type="term" value="F:RNA nuclease activity"/>
    <property type="evidence" value="ECO:0007669"/>
    <property type="project" value="InterPro"/>
</dbReference>
<sequence>MVDDVLINKKQTINRCIKRINEVYDNNFDNLKDYTKQDSIILNIQRLCEVAIDIAMHVIAEFKLGVPQSSREAFTILNKEGIIDKDLSNKLKAMVGFRNLAVHDYQKLNLKIVKSIIEKHLEDIKKFAEIIKIEVKNRKEITKEEDEDK</sequence>
<name>A0A8A7KGZ7_9FIRM</name>
<dbReference type="Pfam" id="PF01934">
    <property type="entry name" value="HepT-like"/>
    <property type="match status" value="1"/>
</dbReference>
<dbReference type="KEGG" id="ifn:GM661_05225"/>
<dbReference type="NCBIfam" id="NF047751">
    <property type="entry name" value="HepT_toxin"/>
    <property type="match status" value="1"/>
</dbReference>
<evidence type="ECO:0000256" key="3">
    <source>
        <dbReference type="ARBA" id="ARBA00022801"/>
    </source>
</evidence>
<dbReference type="EMBL" id="CP046640">
    <property type="protein sequence ID" value="QTL97424.1"/>
    <property type="molecule type" value="Genomic_DNA"/>
</dbReference>
<organism evidence="5 6">
    <name type="scientific">Iocasia fonsfrigidae</name>
    <dbReference type="NCBI Taxonomy" id="2682810"/>
    <lineage>
        <taxon>Bacteria</taxon>
        <taxon>Bacillati</taxon>
        <taxon>Bacillota</taxon>
        <taxon>Clostridia</taxon>
        <taxon>Halanaerobiales</taxon>
        <taxon>Halanaerobiaceae</taxon>
        <taxon>Iocasia</taxon>
    </lineage>
</organism>
<evidence type="ECO:0000256" key="2">
    <source>
        <dbReference type="ARBA" id="ARBA00022722"/>
    </source>
</evidence>
<dbReference type="PANTHER" id="PTHR33397:SF3">
    <property type="entry name" value="MRNA NUCLEASE HEPT"/>
    <property type="match status" value="1"/>
</dbReference>
<dbReference type="RefSeq" id="WP_230869052.1">
    <property type="nucleotide sequence ID" value="NZ_CP046640.1"/>
</dbReference>